<name>A0A286RAX9_9BACT</name>
<dbReference type="PANTHER" id="PTHR32347">
    <property type="entry name" value="EFFLUX SYSTEM COMPONENT YKNX-RELATED"/>
    <property type="match status" value="1"/>
</dbReference>
<keyword evidence="2 3" id="KW-0175">Coiled coil</keyword>
<feature type="domain" description="Multidrug resistance protein MdtA-like C-terminal permuted SH3" evidence="6">
    <location>
        <begin position="529"/>
        <end position="588"/>
    </location>
</feature>
<dbReference type="InterPro" id="IPR058627">
    <property type="entry name" value="MdtA-like_C"/>
</dbReference>
<reference evidence="7 8" key="1">
    <citation type="journal article" name="Front. Microbiol.">
        <title>Sugar Metabolism of the First Thermophilic Planctomycete Thermogutta terrifontis: Comparative Genomic and Transcriptomic Approaches.</title>
        <authorList>
            <person name="Elcheninov A.G."/>
            <person name="Menzel P."/>
            <person name="Gudbergsdottir S.R."/>
            <person name="Slesarev A.I."/>
            <person name="Kadnikov V.V."/>
            <person name="Krogh A."/>
            <person name="Bonch-Osmolovskaya E.A."/>
            <person name="Peng X."/>
            <person name="Kublanov I.V."/>
        </authorList>
    </citation>
    <scope>NUCLEOTIDE SEQUENCE [LARGE SCALE GENOMIC DNA]</scope>
    <source>
        <strain evidence="7 8">R1</strain>
    </source>
</reference>
<dbReference type="InterPro" id="IPR050465">
    <property type="entry name" value="UPF0194_transport"/>
</dbReference>
<dbReference type="Pfam" id="PF25967">
    <property type="entry name" value="RND-MFP_C"/>
    <property type="match status" value="1"/>
</dbReference>
<evidence type="ECO:0000313" key="7">
    <source>
        <dbReference type="EMBL" id="ASV73116.1"/>
    </source>
</evidence>
<dbReference type="KEGG" id="ttf:THTE_0514"/>
<keyword evidence="8" id="KW-1185">Reference proteome</keyword>
<accession>A0A286RAX9</accession>
<dbReference type="OrthoDB" id="243506at2"/>
<comment type="subcellular location">
    <subcellularLocation>
        <location evidence="1">Cell envelope</location>
    </subcellularLocation>
</comment>
<evidence type="ECO:0000256" key="2">
    <source>
        <dbReference type="ARBA" id="ARBA00023054"/>
    </source>
</evidence>
<feature type="coiled-coil region" evidence="3">
    <location>
        <begin position="208"/>
        <end position="235"/>
    </location>
</feature>
<sequence length="594" mass="66995">MCLTVSQARGIVTVLGGIWAISFTVIFAAAASGSTVEKHDREALAPAGSHAVFEEAEDQDEEKQNKEEKHEAEEHKPAPKAESHAPAHAKQAPSGEAAKAEGESGQASKPEQAQPAQPQAKPAEQARPAPAAQAPAPPRPERYKAKRELIKIEKTYTATLQPRDPVEIRLDAKTWSSFQVKEVVDHGQEVRQGDVLIRFETEDVDRAIADQERTLRSTEQSLKDAERLLALMEKTVPFDLATVERNLKITKEDTERYFSKERDLLIRNYEMNLKAAEWSLESAREELRQLEKMYKADDLVEETEEFILKRQRQAVERAEFYYQVEKDRYERFHTMDLARRDEDARRDLELASFIAERSRINLPSLLFQQRMTVEQLRTDLERAKDRMAKLRADRALFEIKSPCDGVVYYGQFNRGEWSGASTLQSKLRPGGSVSKGDVIMTVVHLPPATVRFKIGEEDLRWMEPGREGVFKPTVLPDLAIPAAVTKVDHIPVAPNQFEVLAELDLPKKPLPLAPAMGGKVRFFVYVREDALVVPAKAVFAEDLDPEQRYVYVVKGDTQEKRPVKVGEQVGDKIEILSGLKEGEEILLDKPASSN</sequence>
<evidence type="ECO:0000259" key="6">
    <source>
        <dbReference type="Pfam" id="PF25967"/>
    </source>
</evidence>
<keyword evidence="5" id="KW-0812">Transmembrane</keyword>
<feature type="transmembrane region" description="Helical" evidence="5">
    <location>
        <begin position="12"/>
        <end position="31"/>
    </location>
</feature>
<keyword evidence="5" id="KW-1133">Transmembrane helix</keyword>
<evidence type="ECO:0000256" key="1">
    <source>
        <dbReference type="ARBA" id="ARBA00004196"/>
    </source>
</evidence>
<dbReference type="Proteomes" id="UP000215086">
    <property type="component" value="Chromosome"/>
</dbReference>
<evidence type="ECO:0000256" key="3">
    <source>
        <dbReference type="SAM" id="Coils"/>
    </source>
</evidence>
<dbReference type="AlphaFoldDB" id="A0A286RAX9"/>
<dbReference type="GO" id="GO:0030313">
    <property type="term" value="C:cell envelope"/>
    <property type="evidence" value="ECO:0007669"/>
    <property type="project" value="UniProtKB-SubCell"/>
</dbReference>
<gene>
    <name evidence="7" type="ORF">THTE_0514</name>
</gene>
<dbReference type="EMBL" id="CP018477">
    <property type="protein sequence ID" value="ASV73116.1"/>
    <property type="molecule type" value="Genomic_DNA"/>
</dbReference>
<dbReference type="Gene3D" id="2.40.420.20">
    <property type="match status" value="1"/>
</dbReference>
<dbReference type="Gene3D" id="2.40.30.170">
    <property type="match status" value="1"/>
</dbReference>
<evidence type="ECO:0000256" key="5">
    <source>
        <dbReference type="SAM" id="Phobius"/>
    </source>
</evidence>
<feature type="compositionally biased region" description="Low complexity" evidence="4">
    <location>
        <begin position="109"/>
        <end position="134"/>
    </location>
</feature>
<proteinExistence type="predicted"/>
<dbReference type="PANTHER" id="PTHR32347:SF23">
    <property type="entry name" value="BLL5650 PROTEIN"/>
    <property type="match status" value="1"/>
</dbReference>
<evidence type="ECO:0000313" key="8">
    <source>
        <dbReference type="Proteomes" id="UP000215086"/>
    </source>
</evidence>
<feature type="compositionally biased region" description="Basic and acidic residues" evidence="4">
    <location>
        <begin position="62"/>
        <end position="85"/>
    </location>
</feature>
<dbReference type="RefSeq" id="WP_095413817.1">
    <property type="nucleotide sequence ID" value="NZ_CP018477.1"/>
</dbReference>
<keyword evidence="5" id="KW-0472">Membrane</keyword>
<evidence type="ECO:0000256" key="4">
    <source>
        <dbReference type="SAM" id="MobiDB-lite"/>
    </source>
</evidence>
<organism evidence="7 8">
    <name type="scientific">Thermogutta terrifontis</name>
    <dbReference type="NCBI Taxonomy" id="1331910"/>
    <lineage>
        <taxon>Bacteria</taxon>
        <taxon>Pseudomonadati</taxon>
        <taxon>Planctomycetota</taxon>
        <taxon>Planctomycetia</taxon>
        <taxon>Pirellulales</taxon>
        <taxon>Thermoguttaceae</taxon>
        <taxon>Thermogutta</taxon>
    </lineage>
</organism>
<protein>
    <submittedName>
        <fullName evidence="7">Macrolide-specific efflux protein macA</fullName>
    </submittedName>
</protein>
<feature type="coiled-coil region" evidence="3">
    <location>
        <begin position="266"/>
        <end position="300"/>
    </location>
</feature>
<feature type="coiled-coil region" evidence="3">
    <location>
        <begin position="366"/>
        <end position="400"/>
    </location>
</feature>
<feature type="region of interest" description="Disordered" evidence="4">
    <location>
        <begin position="40"/>
        <end position="143"/>
    </location>
</feature>